<dbReference type="GeneID" id="105846055"/>
<dbReference type="Gene3D" id="3.40.50.300">
    <property type="entry name" value="P-loop containing nucleotide triphosphate hydrolases"/>
    <property type="match status" value="1"/>
</dbReference>
<feature type="compositionally biased region" description="Basic and acidic residues" evidence="1">
    <location>
        <begin position="192"/>
        <end position="214"/>
    </location>
</feature>
<dbReference type="InterPro" id="IPR030383">
    <property type="entry name" value="G_VLIG_dom"/>
</dbReference>
<feature type="compositionally biased region" description="Polar residues" evidence="1">
    <location>
        <begin position="215"/>
        <end position="225"/>
    </location>
</feature>
<dbReference type="SUPFAM" id="SSF52540">
    <property type="entry name" value="P-loop containing nucleoside triphosphate hydrolases"/>
    <property type="match status" value="1"/>
</dbReference>
<evidence type="ECO:0000313" key="3">
    <source>
        <dbReference type="Proteomes" id="UP001652625"/>
    </source>
</evidence>
<dbReference type="RefSeq" id="XP_065651938.1">
    <property type="nucleotide sequence ID" value="XM_065795866.1"/>
</dbReference>
<feature type="domain" description="VLIG-type G" evidence="2">
    <location>
        <begin position="1194"/>
        <end position="1427"/>
    </location>
</feature>
<evidence type="ECO:0000313" key="5">
    <source>
        <dbReference type="RefSeq" id="XP_065651939.1"/>
    </source>
</evidence>
<organism evidence="3 4">
    <name type="scientific">Hydra vulgaris</name>
    <name type="common">Hydra</name>
    <name type="synonym">Hydra attenuata</name>
    <dbReference type="NCBI Taxonomy" id="6087"/>
    <lineage>
        <taxon>Eukaryota</taxon>
        <taxon>Metazoa</taxon>
        <taxon>Cnidaria</taxon>
        <taxon>Hydrozoa</taxon>
        <taxon>Hydroidolina</taxon>
        <taxon>Anthoathecata</taxon>
        <taxon>Aplanulata</taxon>
        <taxon>Hydridae</taxon>
        <taxon>Hydra</taxon>
    </lineage>
</organism>
<feature type="region of interest" description="Disordered" evidence="1">
    <location>
        <begin position="192"/>
        <end position="236"/>
    </location>
</feature>
<dbReference type="Pfam" id="PF25683">
    <property type="entry name" value="URGCP_GTPase"/>
    <property type="match status" value="1"/>
</dbReference>
<dbReference type="RefSeq" id="XP_065651939.1">
    <property type="nucleotide sequence ID" value="XM_065795867.1"/>
</dbReference>
<evidence type="ECO:0000259" key="2">
    <source>
        <dbReference type="PROSITE" id="PS51717"/>
    </source>
</evidence>
<evidence type="ECO:0000313" key="4">
    <source>
        <dbReference type="RefSeq" id="XP_065651938.1"/>
    </source>
</evidence>
<accession>A0ABM4BS02</accession>
<evidence type="ECO:0000256" key="1">
    <source>
        <dbReference type="SAM" id="MobiDB-lite"/>
    </source>
</evidence>
<reference evidence="4 5" key="1">
    <citation type="submission" date="2025-05" db="UniProtKB">
        <authorList>
            <consortium name="RefSeq"/>
        </authorList>
    </citation>
    <scope>IDENTIFICATION</scope>
</reference>
<dbReference type="InterPro" id="IPR003961">
    <property type="entry name" value="FN3_dom"/>
</dbReference>
<dbReference type="InterPro" id="IPR052986">
    <property type="entry name" value="VLIG_GTPase"/>
</dbReference>
<keyword evidence="3" id="KW-1185">Reference proteome</keyword>
<sequence length="2178" mass="253984">MFCHTCHAAINSGVKKTMIKDIDTDVAVNGNNLRIRNIYGIGHENEQISNDILRVLDEILTTALNLKKRANHFCAFQNKIDQFQKMVSIYKDCFQKDLFSNKFSVKCKRCLNWVNKKSKYWEIALKDWVKNAEKELFILQNYEQILSESGVKLIEDEKELQKNNAVVVTLYINTLTNDKIYNILNNHNTHLSSEKKSDVNKSDGGKPYKYRDNIESTTDELNQNKSSDDESNDDESNEDLYFECLNVNNWHENENLRAEAIKKFNQIKELAEANNSKFANKSETFLFFFWVKKEEGDKLPNTFLEVWMKGSRVFTSFEPPSAVDDLVFEPGSNTMLKWNKPEIGFENVTSYLLLFKKIDFYKEFEMKTIEVSFSTDSFTYFKVDDANLDKSFTYEVSVLCTSMEKKLMSKPKSIQLLKKLTLHSINFEIYRYRNVLISWANPVKIYGTENKFEISYKSQYEKDKWIKSNIDFNNSKKWLSDLRFSSIYLFKIVTEDSSKIEELCLYTNKIPPLKIQKAFFKDNEMIVEFCCLINEKLNYTFEWKPEADVQTWNRYLPLNIYTKYDNSNEQRIIIEINNAKYGFYLVRAKCSKGTAENEESEWSEIMPCFKSEFNSFDENGSIYYNNDDKINEENLNSVIDRPLIEIFQGDYKLPAINKEIAIKKWVKSIEISDHQCFNNPITWTDDKGFHKGVYHPTDLLFYYVKNMDFSRRRKLYRNLAINSLAVPVILPLKNPCYMDMCLHSVNLLWKPNMRSLIERNAADAELPAISMLRIGTLENISKAEVGNRLIGTKEHGFFTRNALLSNNLRSSSNGLVEGLWLQNTQNINTSSEGNFVSSFCLLNLRGDAIDHKLTSSKLFSSSDVVILLCDRAIFKDSSKKLEKFLIDTNNILKKNNMITLIIYYTRAAAEFMKEFSNFIKNKLQKIKKVEYKTEFSDLEKLLKCLVDNIPSPKSLSHRFKELNKESSCINKQYLNFDFNKRLLEDMSKISEEHTFLPFQSRVKKFSQMQRELNQCEDFDQYKDIENKMNNIRLNNINNLYHIPKTILEFMKNIYLSEDKTVFIYSVKDTLNDWSKENIPHVKESIEKLKNEISDENSIVDKLKGLIKKKKKMTVGLEHLLRELGEIYETSQLIEESILKKKFKELPSMAASLLLKGFALEILNGDGFSVNIKWIRDVLHALKKPLKKYLGIDREPRIFVLSVLGAQSSGKSTLLNTMFGLENPVCSGRTTIGSFMHLVPITIPNFNFDAFFVIDTEGLLAPEFVGVHSHDNEISTLIFGISDLTIINNRSEFITKENFLEISACALMKMKMIDFHPRCIFVQQGCDNTAKDYNSENREKILETLNCSIKSYANTIGKKSITRFSDIVDIRCDNFFYFPHLNSGSKSISSLYVNACSELREHILVNVLSKSKTFRTMDKISDQINQVWKSILKENFVMNFLNAAYVEAHYEVDIEIRKWKSKLEEHLNTLTQILCLDIDQESIETKKMELNKNATLYFNMLSDEFNTFIANKKKKSGIFKDLYAQCVDSMKIFNERCINRYTLQIQRWFEHFKQKDNLKGKFKIEIHKQAREVAKQCLLTDGIKVFSNEECNTEFEKFWNSTSMAVYYEFEKFSVYDKADFVKDLQNELFLTTEKLNNKIEHSEDYSIKFGDHLEIPFKPEWIQESLHLKELVESAEIEMKKCLDFQEVEGGYKILKIQPGLFFDSTTLVNIYLKKVEEIIDQQIAIHNNKELVVLEKPVQTNGEIKAFLIYHAAHLAVKPFKQAQENFQQYLDIPNQIQSMKESVKEEFLMILNKETNIVIAAKQYASLLHKAIVEKVLNEALRSAESAFFNKIPLKEHLHGLVLLDILHIISKSSFVKNKKREILLEDSDKIYIIQYFQNPFRTIDNKIYAIIDYYYSKFSDSLEVCFKAHVSQVESIINDLNTSVQNEDKISLLFKNEYVRSLHIDEMDIIVTSTIAKDNTTEDKNEILNKILSFLLLAKLEVPNLFKTNFRYKVFYAVSKELITCTATCPFCGAPCDCSHGIDPSHSCRSHRPEGFGGIIWNGVFFFFKNQFVTNICTDSIKCKSFFKNSDTKYKYIKYSEYKKVDNNTFSVGDKYTSWDISDDTYNEALIFWKYVTYNLMSVIDVIFPDARKVNVDRWSSFSRKEAQEALEKEFHIVNLATLVENRYLVNLHDK</sequence>
<dbReference type="PANTHER" id="PTHR14819">
    <property type="entry name" value="GTP-BINDING"/>
    <property type="match status" value="1"/>
</dbReference>
<name>A0ABM4BS02_HYDVU</name>
<dbReference type="Proteomes" id="UP001652625">
    <property type="component" value="Chromosome 04"/>
</dbReference>
<dbReference type="InterPro" id="IPR027417">
    <property type="entry name" value="P-loop_NTPase"/>
</dbReference>
<dbReference type="InterPro" id="IPR036116">
    <property type="entry name" value="FN3_sf"/>
</dbReference>
<proteinExistence type="predicted"/>
<dbReference type="CDD" id="cd00063">
    <property type="entry name" value="FN3"/>
    <property type="match status" value="1"/>
</dbReference>
<dbReference type="PANTHER" id="PTHR14819:SF25">
    <property type="entry name" value="CHROMOSOME UNDETERMINED SCAFFOLD_52, WHOLE GENOME SHOTGUN SEQUENCE"/>
    <property type="match status" value="1"/>
</dbReference>
<protein>
    <submittedName>
        <fullName evidence="4 5">Interferon-induced very large GTPase 1 isoform X2</fullName>
    </submittedName>
</protein>
<dbReference type="SUPFAM" id="SSF49265">
    <property type="entry name" value="Fibronectin type III"/>
    <property type="match status" value="1"/>
</dbReference>
<gene>
    <name evidence="4 5" type="primary">LOC105846055</name>
</gene>
<dbReference type="PROSITE" id="PS51717">
    <property type="entry name" value="G_VLIG"/>
    <property type="match status" value="1"/>
</dbReference>